<dbReference type="InterPro" id="IPR008266">
    <property type="entry name" value="Tyr_kinase_AS"/>
</dbReference>
<dbReference type="Pfam" id="PF17667">
    <property type="entry name" value="Pkinase_fungal"/>
    <property type="match status" value="1"/>
</dbReference>
<dbReference type="InterPro" id="IPR040976">
    <property type="entry name" value="Pkinase_fungal"/>
</dbReference>
<dbReference type="GO" id="GO:0005524">
    <property type="term" value="F:ATP binding"/>
    <property type="evidence" value="ECO:0007669"/>
    <property type="project" value="InterPro"/>
</dbReference>
<dbReference type="SUPFAM" id="SSF56112">
    <property type="entry name" value="Protein kinase-like (PK-like)"/>
    <property type="match status" value="1"/>
</dbReference>
<reference evidence="3" key="1">
    <citation type="submission" date="2016-10" db="EMBL/GenBank/DDBJ databases">
        <authorList>
            <person name="Jeantristanb JTB J.-T."/>
            <person name="Ricardo R."/>
        </authorList>
    </citation>
    <scope>NUCLEOTIDE SEQUENCE [LARGE SCALE GENOMIC DNA]</scope>
</reference>
<dbReference type="PROSITE" id="PS00109">
    <property type="entry name" value="PROTEIN_KINASE_TYR"/>
    <property type="match status" value="1"/>
</dbReference>
<organism evidence="2 3">
    <name type="scientific">Microbotryum saponariae</name>
    <dbReference type="NCBI Taxonomy" id="289078"/>
    <lineage>
        <taxon>Eukaryota</taxon>
        <taxon>Fungi</taxon>
        <taxon>Dikarya</taxon>
        <taxon>Basidiomycota</taxon>
        <taxon>Pucciniomycotina</taxon>
        <taxon>Microbotryomycetes</taxon>
        <taxon>Microbotryales</taxon>
        <taxon>Microbotryaceae</taxon>
        <taxon>Microbotryum</taxon>
    </lineage>
</organism>
<dbReference type="AlphaFoldDB" id="A0A2X0N0B2"/>
<dbReference type="PROSITE" id="PS50011">
    <property type="entry name" value="PROTEIN_KINASE_DOM"/>
    <property type="match status" value="1"/>
</dbReference>
<feature type="domain" description="Protein kinase" evidence="1">
    <location>
        <begin position="380"/>
        <end position="724"/>
    </location>
</feature>
<dbReference type="PANTHER" id="PTHR38248:SF2">
    <property type="entry name" value="FUNK1 11"/>
    <property type="match status" value="1"/>
</dbReference>
<protein>
    <submittedName>
        <fullName evidence="2">BZ3500_MvSof-1268-A1-R1_Chr3-3g06520 protein</fullName>
    </submittedName>
</protein>
<dbReference type="STRING" id="289078.A0A2X0N0B2"/>
<proteinExistence type="predicted"/>
<dbReference type="OrthoDB" id="5569250at2759"/>
<evidence type="ECO:0000313" key="3">
    <source>
        <dbReference type="Proteomes" id="UP000249723"/>
    </source>
</evidence>
<sequence length="724" mass="79646">MAGAQSGDKCVDVGAAFRLTHVDHVLAGISPIAWLYKSNYRSIDGLAEGVLHRITHYFASRISDHIANRIADHIAKGPATCALAASGSLVHRSTPLGPAHMDWSPLKDFFLSPISSGDGPAAAAADLGQDGSTMNQMAPEITWDLGDANLVSISSKVMLLLLLFGVLDLPTIWVGQEPLGRLVKTPLDQDRKLYDRNEFPDFVVLSRQAFDANPELASAWAQDHLDDGENGVLDWEQVAAIGVLGGMKRSDDTSEYECVFPVTRLKHHLRMLAAESPIRSHTFGFTLEGPILTLYLHTPSGLFYSSDIECTEANGHLSTFIERLLSLNDLDLGKIASPGGPDGPPLPFPTAVLPPRVPSYARHLAKVPTMGSIEIEKTVFCSGEVLGLQKSASRVRAIRDGPGDKREYAMTVSFFEKTFCDEHDRIRLAIASASPEDREGLTNFVDVYREVDFTLVPHFLKGDFDAEKCELKPRAMEVAFQERCLESIWTVDSTEALVRAVLGVVRGLRSLYRMRILHCDVSPGNIMIGPGGEGVLIDYDVAVFMDGPSGEAAHLKRRGTFAFRPRHLIQYAGEILHQPWHDIEQLVYTLFCVVLARPKGPGDSTGMSDKAASVWEHWTTEAKPRRAHLSKETFVQVESNRNMLLDSSLDFWQGIPDLIATVAKYCGLGLSVCIYTEIAEEECLENGWASGELSHDHLIADLEELLEKIVQKKQERVPGSPVSM</sequence>
<evidence type="ECO:0000313" key="2">
    <source>
        <dbReference type="EMBL" id="SCZ98015.1"/>
    </source>
</evidence>
<dbReference type="InterPro" id="IPR000719">
    <property type="entry name" value="Prot_kinase_dom"/>
</dbReference>
<dbReference type="Gene3D" id="1.10.510.10">
    <property type="entry name" value="Transferase(Phosphotransferase) domain 1"/>
    <property type="match status" value="1"/>
</dbReference>
<accession>A0A2X0N0B2</accession>
<dbReference type="GO" id="GO:0004672">
    <property type="term" value="F:protein kinase activity"/>
    <property type="evidence" value="ECO:0007669"/>
    <property type="project" value="InterPro"/>
</dbReference>
<dbReference type="InterPro" id="IPR011009">
    <property type="entry name" value="Kinase-like_dom_sf"/>
</dbReference>
<dbReference type="Proteomes" id="UP000249723">
    <property type="component" value="Unassembled WGS sequence"/>
</dbReference>
<keyword evidence="3" id="KW-1185">Reference proteome</keyword>
<name>A0A2X0N0B2_9BASI</name>
<dbReference type="PANTHER" id="PTHR38248">
    <property type="entry name" value="FUNK1 6"/>
    <property type="match status" value="1"/>
</dbReference>
<gene>
    <name evidence="2" type="ORF">BZ3500_MVSOF-1268-A1-R1_CHR3-3G06520</name>
</gene>
<evidence type="ECO:0000259" key="1">
    <source>
        <dbReference type="PROSITE" id="PS50011"/>
    </source>
</evidence>
<dbReference type="EMBL" id="FMWP01000094">
    <property type="protein sequence ID" value="SCZ98015.1"/>
    <property type="molecule type" value="Genomic_DNA"/>
</dbReference>